<comment type="catalytic activity">
    <reaction evidence="8">
        <text>adenosine + phosphate = alpha-D-ribose 1-phosphate + adenine</text>
        <dbReference type="Rhea" id="RHEA:27642"/>
        <dbReference type="ChEBI" id="CHEBI:16335"/>
        <dbReference type="ChEBI" id="CHEBI:16708"/>
        <dbReference type="ChEBI" id="CHEBI:43474"/>
        <dbReference type="ChEBI" id="CHEBI:57720"/>
        <dbReference type="EC" id="2.4.2.1"/>
    </reaction>
    <physiologicalReaction direction="left-to-right" evidence="8">
        <dbReference type="Rhea" id="RHEA:27643"/>
    </physiologicalReaction>
</comment>
<dbReference type="Gene3D" id="3.60.140.10">
    <property type="entry name" value="CNF1/YfiH-like putative cysteine hydrolases"/>
    <property type="match status" value="1"/>
</dbReference>
<dbReference type="SUPFAM" id="SSF64438">
    <property type="entry name" value="CNF1/YfiH-like putative cysteine hydrolases"/>
    <property type="match status" value="1"/>
</dbReference>
<dbReference type="NCBIfam" id="TIGR00726">
    <property type="entry name" value="peptidoglycan editing factor PgeF"/>
    <property type="match status" value="1"/>
</dbReference>
<evidence type="ECO:0000256" key="6">
    <source>
        <dbReference type="ARBA" id="ARBA00022833"/>
    </source>
</evidence>
<dbReference type="Pfam" id="PF02578">
    <property type="entry name" value="Cu-oxidase_4"/>
    <property type="match status" value="1"/>
</dbReference>
<dbReference type="Proteomes" id="UP000076587">
    <property type="component" value="Unassembled WGS sequence"/>
</dbReference>
<comment type="catalytic activity">
    <reaction evidence="1">
        <text>inosine + phosphate = alpha-D-ribose 1-phosphate + hypoxanthine</text>
        <dbReference type="Rhea" id="RHEA:27646"/>
        <dbReference type="ChEBI" id="CHEBI:17368"/>
        <dbReference type="ChEBI" id="CHEBI:17596"/>
        <dbReference type="ChEBI" id="CHEBI:43474"/>
        <dbReference type="ChEBI" id="CHEBI:57720"/>
        <dbReference type="EC" id="2.4.2.1"/>
    </reaction>
    <physiologicalReaction direction="left-to-right" evidence="1">
        <dbReference type="Rhea" id="RHEA:27647"/>
    </physiologicalReaction>
</comment>
<evidence type="ECO:0000256" key="3">
    <source>
        <dbReference type="ARBA" id="ARBA00022679"/>
    </source>
</evidence>
<keyword evidence="4" id="KW-0479">Metal-binding</keyword>
<dbReference type="GO" id="GO:0017061">
    <property type="term" value="F:S-methyl-5-thioadenosine phosphorylase activity"/>
    <property type="evidence" value="ECO:0007669"/>
    <property type="project" value="UniProtKB-EC"/>
</dbReference>
<dbReference type="PATRIC" id="fig|1365253.3.peg.3440"/>
<dbReference type="GO" id="GO:0016787">
    <property type="term" value="F:hydrolase activity"/>
    <property type="evidence" value="ECO:0007669"/>
    <property type="project" value="UniProtKB-KW"/>
</dbReference>
<evidence type="ECO:0000256" key="9">
    <source>
        <dbReference type="ARBA" id="ARBA00049893"/>
    </source>
</evidence>
<evidence type="ECO:0000256" key="4">
    <source>
        <dbReference type="ARBA" id="ARBA00022723"/>
    </source>
</evidence>
<comment type="similarity">
    <text evidence="2 10">Belongs to the purine nucleoside phosphorylase YfiH/LACC1 family.</text>
</comment>
<reference evidence="11 12" key="1">
    <citation type="submission" date="2013-07" db="EMBL/GenBank/DDBJ databases">
        <title>Comparative Genomic and Metabolomic Analysis of Twelve Strains of Pseudoalteromonas luteoviolacea.</title>
        <authorList>
            <person name="Vynne N.G."/>
            <person name="Mansson M."/>
            <person name="Gram L."/>
        </authorList>
    </citation>
    <scope>NUCLEOTIDE SEQUENCE [LARGE SCALE GENOMIC DNA]</scope>
    <source>
        <strain evidence="11 12">NCIMB 1942</strain>
    </source>
</reference>
<name>A0A167AMS3_9GAMM</name>
<protein>
    <recommendedName>
        <fullName evidence="10">Purine nucleoside phosphorylase</fullName>
    </recommendedName>
</protein>
<dbReference type="PANTHER" id="PTHR30616">
    <property type="entry name" value="UNCHARACTERIZED PROTEIN YFIH"/>
    <property type="match status" value="1"/>
</dbReference>
<dbReference type="InterPro" id="IPR011324">
    <property type="entry name" value="Cytotoxic_necrot_fac-like_cat"/>
</dbReference>
<dbReference type="RefSeq" id="WP_419555043.1">
    <property type="nucleotide sequence ID" value="NZ_AUXT01000180.1"/>
</dbReference>
<evidence type="ECO:0000256" key="10">
    <source>
        <dbReference type="RuleBase" id="RU361274"/>
    </source>
</evidence>
<evidence type="ECO:0000313" key="11">
    <source>
        <dbReference type="EMBL" id="KZN45586.1"/>
    </source>
</evidence>
<gene>
    <name evidence="11" type="ORF">N482_14295</name>
</gene>
<comment type="caution">
    <text evidence="11">The sequence shown here is derived from an EMBL/GenBank/DDBJ whole genome shotgun (WGS) entry which is preliminary data.</text>
</comment>
<evidence type="ECO:0000256" key="2">
    <source>
        <dbReference type="ARBA" id="ARBA00007353"/>
    </source>
</evidence>
<dbReference type="InterPro" id="IPR003730">
    <property type="entry name" value="Cu_polyphenol_OxRdtase"/>
</dbReference>
<evidence type="ECO:0000256" key="8">
    <source>
        <dbReference type="ARBA" id="ARBA00048968"/>
    </source>
</evidence>
<comment type="catalytic activity">
    <reaction evidence="9">
        <text>S-methyl-5'-thioadenosine + phosphate = 5-(methylsulfanyl)-alpha-D-ribose 1-phosphate + adenine</text>
        <dbReference type="Rhea" id="RHEA:11852"/>
        <dbReference type="ChEBI" id="CHEBI:16708"/>
        <dbReference type="ChEBI" id="CHEBI:17509"/>
        <dbReference type="ChEBI" id="CHEBI:43474"/>
        <dbReference type="ChEBI" id="CHEBI:58533"/>
        <dbReference type="EC" id="2.4.2.28"/>
    </reaction>
    <physiologicalReaction direction="left-to-right" evidence="9">
        <dbReference type="Rhea" id="RHEA:11853"/>
    </physiologicalReaction>
</comment>
<accession>A0A167AMS3</accession>
<dbReference type="EMBL" id="AUXT01000180">
    <property type="protein sequence ID" value="KZN45586.1"/>
    <property type="molecule type" value="Genomic_DNA"/>
</dbReference>
<dbReference type="AlphaFoldDB" id="A0A167AMS3"/>
<evidence type="ECO:0000256" key="1">
    <source>
        <dbReference type="ARBA" id="ARBA00000553"/>
    </source>
</evidence>
<keyword evidence="3" id="KW-0808">Transferase</keyword>
<dbReference type="PANTHER" id="PTHR30616:SF2">
    <property type="entry name" value="PURINE NUCLEOSIDE PHOSPHORYLASE LACC1"/>
    <property type="match status" value="1"/>
</dbReference>
<evidence type="ECO:0000313" key="12">
    <source>
        <dbReference type="Proteomes" id="UP000076587"/>
    </source>
</evidence>
<keyword evidence="6" id="KW-0862">Zinc</keyword>
<comment type="catalytic activity">
    <reaction evidence="7">
        <text>adenosine + H2O + H(+) = inosine + NH4(+)</text>
        <dbReference type="Rhea" id="RHEA:24408"/>
        <dbReference type="ChEBI" id="CHEBI:15377"/>
        <dbReference type="ChEBI" id="CHEBI:15378"/>
        <dbReference type="ChEBI" id="CHEBI:16335"/>
        <dbReference type="ChEBI" id="CHEBI:17596"/>
        <dbReference type="ChEBI" id="CHEBI:28938"/>
        <dbReference type="EC" id="3.5.4.4"/>
    </reaction>
    <physiologicalReaction direction="left-to-right" evidence="7">
        <dbReference type="Rhea" id="RHEA:24409"/>
    </physiologicalReaction>
</comment>
<evidence type="ECO:0000256" key="5">
    <source>
        <dbReference type="ARBA" id="ARBA00022801"/>
    </source>
</evidence>
<organism evidence="11 12">
    <name type="scientific">Pseudoalteromonas luteoviolacea NCIMB 1942</name>
    <dbReference type="NCBI Taxonomy" id="1365253"/>
    <lineage>
        <taxon>Bacteria</taxon>
        <taxon>Pseudomonadati</taxon>
        <taxon>Pseudomonadota</taxon>
        <taxon>Gammaproteobacteria</taxon>
        <taxon>Alteromonadales</taxon>
        <taxon>Pseudoalteromonadaceae</taxon>
        <taxon>Pseudoalteromonas</taxon>
    </lineage>
</organism>
<dbReference type="GO" id="GO:0005507">
    <property type="term" value="F:copper ion binding"/>
    <property type="evidence" value="ECO:0007669"/>
    <property type="project" value="TreeGrafter"/>
</dbReference>
<dbReference type="CDD" id="cd16833">
    <property type="entry name" value="YfiH"/>
    <property type="match status" value="1"/>
</dbReference>
<evidence type="ECO:0000256" key="7">
    <source>
        <dbReference type="ARBA" id="ARBA00047989"/>
    </source>
</evidence>
<proteinExistence type="inferred from homology"/>
<dbReference type="InterPro" id="IPR038371">
    <property type="entry name" value="Cu_polyphenol_OxRdtase_sf"/>
</dbReference>
<keyword evidence="5" id="KW-0378">Hydrolase</keyword>
<sequence length="246" mass="26827">MSTNSVLLPSWPLQSQIGAASSTRLGGYSSAPFDKLNLAYHVGDKEQDVAKNRAALSAYLPAEALWLEQVHGNQVHVLNEDTDTSKLVRADAMYTNLRRRPLAIMTADCLPILLATKQGNEVAAIHGGWRPLAANIIANTLNHFSASSTEVVAWLGPAIGVSAFEVGAEVRQAFVEQSDAYCQAFSPTTSNKYMADIFLIAKLQLHALGVTSVYGENLCTVSHPELFFSYRRDGQCGRMATVIWRK</sequence>